<reference evidence="2" key="1">
    <citation type="journal article" date="2023" name="G3 (Bethesda)">
        <title>Genome assembly and association tests identify interacting loci associated with vigor, precocity, and sex in interspecific pistachio rootstocks.</title>
        <authorList>
            <person name="Palmer W."/>
            <person name="Jacygrad E."/>
            <person name="Sagayaradj S."/>
            <person name="Cavanaugh K."/>
            <person name="Han R."/>
            <person name="Bertier L."/>
            <person name="Beede B."/>
            <person name="Kafkas S."/>
            <person name="Golino D."/>
            <person name="Preece J."/>
            <person name="Michelmore R."/>
        </authorList>
    </citation>
    <scope>NUCLEOTIDE SEQUENCE [LARGE SCALE GENOMIC DNA]</scope>
</reference>
<accession>A0ACC0WZU4</accession>
<gene>
    <name evidence="1" type="ORF">Pint_30693</name>
</gene>
<evidence type="ECO:0000313" key="1">
    <source>
        <dbReference type="EMBL" id="KAJ0006981.1"/>
    </source>
</evidence>
<proteinExistence type="predicted"/>
<dbReference type="Proteomes" id="UP001163603">
    <property type="component" value="Chromosome 15"/>
</dbReference>
<evidence type="ECO:0000313" key="2">
    <source>
        <dbReference type="Proteomes" id="UP001163603"/>
    </source>
</evidence>
<name>A0ACC0WZU4_9ROSI</name>
<comment type="caution">
    <text evidence="1">The sequence shown here is derived from an EMBL/GenBank/DDBJ whole genome shotgun (WGS) entry which is preliminary data.</text>
</comment>
<organism evidence="1 2">
    <name type="scientific">Pistacia integerrima</name>
    <dbReference type="NCBI Taxonomy" id="434235"/>
    <lineage>
        <taxon>Eukaryota</taxon>
        <taxon>Viridiplantae</taxon>
        <taxon>Streptophyta</taxon>
        <taxon>Embryophyta</taxon>
        <taxon>Tracheophyta</taxon>
        <taxon>Spermatophyta</taxon>
        <taxon>Magnoliopsida</taxon>
        <taxon>eudicotyledons</taxon>
        <taxon>Gunneridae</taxon>
        <taxon>Pentapetalae</taxon>
        <taxon>rosids</taxon>
        <taxon>malvids</taxon>
        <taxon>Sapindales</taxon>
        <taxon>Anacardiaceae</taxon>
        <taxon>Pistacia</taxon>
    </lineage>
</organism>
<keyword evidence="2" id="KW-1185">Reference proteome</keyword>
<protein>
    <submittedName>
        <fullName evidence="1">Uncharacterized protein</fullName>
    </submittedName>
</protein>
<sequence>MAPKKPNPMEELPASSPEGEEISSDEVTSSDDEQTEEPTKPSSPPPQQTQKPTHSVASAPISKSSSSEEDSESECDSDSESTPKPIATKPMEATTSKPRSKAPAKRPNETLKKPNPMEELPASSPEDEEISSDVVTSSDDEQTEEPTKPPSPPPQQTQKPTHSVASAPISKSSCSEEDSESECDSDSESTPKPIATKPMEATTSKPRSKAPAKRPNETLESLKDSKRAKKKEMGADPDEEDQKKPGEDTKKLQPFQRVWSDEDEIAVLKGLIDFTTKKGMDPYQDTNAFHDFIKKSLHVEFTRIQVKEKIRRLKKKYENNLGKKGEDTTFSKLHEQEAYDLSRKLWGNGSTSSVFESVAKSNNKAKKNQNQKGSSESLAFCKSDLNDGAKGKKMDIDNDKKGSLHLFDTGLEEFVINQGLDMIGGAKKAELEERWKKLQIAQLQLFVERTDLIKEQTELVFRAMKSFGH</sequence>
<dbReference type="EMBL" id="CM047750">
    <property type="protein sequence ID" value="KAJ0006981.1"/>
    <property type="molecule type" value="Genomic_DNA"/>
</dbReference>